<reference evidence="3 4" key="1">
    <citation type="journal article" date="2019" name="Nat. Ecol. Evol.">
        <title>Megaphylogeny resolves global patterns of mushroom evolution.</title>
        <authorList>
            <person name="Varga T."/>
            <person name="Krizsan K."/>
            <person name="Foldi C."/>
            <person name="Dima B."/>
            <person name="Sanchez-Garcia M."/>
            <person name="Sanchez-Ramirez S."/>
            <person name="Szollosi G.J."/>
            <person name="Szarkandi J.G."/>
            <person name="Papp V."/>
            <person name="Albert L."/>
            <person name="Andreopoulos W."/>
            <person name="Angelini C."/>
            <person name="Antonin V."/>
            <person name="Barry K.W."/>
            <person name="Bougher N.L."/>
            <person name="Buchanan P."/>
            <person name="Buyck B."/>
            <person name="Bense V."/>
            <person name="Catcheside P."/>
            <person name="Chovatia M."/>
            <person name="Cooper J."/>
            <person name="Damon W."/>
            <person name="Desjardin D."/>
            <person name="Finy P."/>
            <person name="Geml J."/>
            <person name="Haridas S."/>
            <person name="Hughes K."/>
            <person name="Justo A."/>
            <person name="Karasinski D."/>
            <person name="Kautmanova I."/>
            <person name="Kiss B."/>
            <person name="Kocsube S."/>
            <person name="Kotiranta H."/>
            <person name="LaButti K.M."/>
            <person name="Lechner B.E."/>
            <person name="Liimatainen K."/>
            <person name="Lipzen A."/>
            <person name="Lukacs Z."/>
            <person name="Mihaltcheva S."/>
            <person name="Morgado L.N."/>
            <person name="Niskanen T."/>
            <person name="Noordeloos M.E."/>
            <person name="Ohm R.A."/>
            <person name="Ortiz-Santana B."/>
            <person name="Ovrebo C."/>
            <person name="Racz N."/>
            <person name="Riley R."/>
            <person name="Savchenko A."/>
            <person name="Shiryaev A."/>
            <person name="Soop K."/>
            <person name="Spirin V."/>
            <person name="Szebenyi C."/>
            <person name="Tomsovsky M."/>
            <person name="Tulloss R.E."/>
            <person name="Uehling J."/>
            <person name="Grigoriev I.V."/>
            <person name="Vagvolgyi C."/>
            <person name="Papp T."/>
            <person name="Martin F.M."/>
            <person name="Miettinen O."/>
            <person name="Hibbett D.S."/>
            <person name="Nagy L.G."/>
        </authorList>
    </citation>
    <scope>NUCLEOTIDE SEQUENCE [LARGE SCALE GENOMIC DNA]</scope>
    <source>
        <strain evidence="3 4">OMC1185</strain>
    </source>
</reference>
<proteinExistence type="predicted"/>
<evidence type="ECO:0000256" key="1">
    <source>
        <dbReference type="SAM" id="Coils"/>
    </source>
</evidence>
<dbReference type="EMBL" id="ML213525">
    <property type="protein sequence ID" value="TFK47093.1"/>
    <property type="molecule type" value="Genomic_DNA"/>
</dbReference>
<feature type="coiled-coil region" evidence="1">
    <location>
        <begin position="76"/>
        <end position="103"/>
    </location>
</feature>
<feature type="region of interest" description="Disordered" evidence="2">
    <location>
        <begin position="28"/>
        <end position="62"/>
    </location>
</feature>
<name>A0A5C3MQP2_9AGAM</name>
<keyword evidence="4" id="KW-1185">Reference proteome</keyword>
<dbReference type="Proteomes" id="UP000305948">
    <property type="component" value="Unassembled WGS sequence"/>
</dbReference>
<evidence type="ECO:0000313" key="4">
    <source>
        <dbReference type="Proteomes" id="UP000305948"/>
    </source>
</evidence>
<evidence type="ECO:0000256" key="2">
    <source>
        <dbReference type="SAM" id="MobiDB-lite"/>
    </source>
</evidence>
<sequence>MTSLSPPTPSSSLLRYRPLPSCPSGISLIPLFPSPRSPRSPAPSYTTARDFTPPRPETPRPQASLSALASYIVSRLPELAERARALEREEKALDRTIRGLEGEARLARRSVSRVDSPSAALRSSYEPETPPSLRGRKRRVEGVSCLLLGFCLAGLTSRLVFEALSWNGKSQSRRSSAGSGAGVRFSQPVLLDEDIQVLPLLDPRHGEILMAAMV</sequence>
<feature type="region of interest" description="Disordered" evidence="2">
    <location>
        <begin position="117"/>
        <end position="136"/>
    </location>
</feature>
<accession>A0A5C3MQP2</accession>
<gene>
    <name evidence="3" type="ORF">OE88DRAFT_812545</name>
</gene>
<protein>
    <submittedName>
        <fullName evidence="3">Uncharacterized protein</fullName>
    </submittedName>
</protein>
<keyword evidence="1" id="KW-0175">Coiled coil</keyword>
<organism evidence="3 4">
    <name type="scientific">Heliocybe sulcata</name>
    <dbReference type="NCBI Taxonomy" id="5364"/>
    <lineage>
        <taxon>Eukaryota</taxon>
        <taxon>Fungi</taxon>
        <taxon>Dikarya</taxon>
        <taxon>Basidiomycota</taxon>
        <taxon>Agaricomycotina</taxon>
        <taxon>Agaricomycetes</taxon>
        <taxon>Gloeophyllales</taxon>
        <taxon>Gloeophyllaceae</taxon>
        <taxon>Heliocybe</taxon>
    </lineage>
</organism>
<evidence type="ECO:0000313" key="3">
    <source>
        <dbReference type="EMBL" id="TFK47093.1"/>
    </source>
</evidence>
<feature type="compositionally biased region" description="Pro residues" evidence="2">
    <location>
        <begin position="32"/>
        <end position="41"/>
    </location>
</feature>
<dbReference type="AlphaFoldDB" id="A0A5C3MQP2"/>